<organism evidence="1 2">
    <name type="scientific">Streptococcus cristatus</name>
    <dbReference type="NCBI Taxonomy" id="45634"/>
    <lineage>
        <taxon>Bacteria</taxon>
        <taxon>Bacillati</taxon>
        <taxon>Bacillota</taxon>
        <taxon>Bacilli</taxon>
        <taxon>Lactobacillales</taxon>
        <taxon>Streptococcaceae</taxon>
        <taxon>Streptococcus</taxon>
    </lineage>
</organism>
<dbReference type="EMBL" id="BJYQ01000050">
    <property type="protein sequence ID" value="GEN96820.1"/>
    <property type="molecule type" value="Genomic_DNA"/>
</dbReference>
<evidence type="ECO:0000313" key="1">
    <source>
        <dbReference type="EMBL" id="GEN96820.1"/>
    </source>
</evidence>
<evidence type="ECO:0000313" key="2">
    <source>
        <dbReference type="Proteomes" id="UP000321868"/>
    </source>
</evidence>
<gene>
    <name evidence="1" type="ORF">SOL01_06940</name>
</gene>
<reference evidence="1 2" key="1">
    <citation type="submission" date="2019-07" db="EMBL/GenBank/DDBJ databases">
        <title>Whole genome shotgun sequence of Streptococcus oligofermentans NBRC 106105.</title>
        <authorList>
            <person name="Hosoyama A."/>
            <person name="Uohara A."/>
            <person name="Ohji S."/>
            <person name="Ichikawa N."/>
        </authorList>
    </citation>
    <scope>NUCLEOTIDE SEQUENCE [LARGE SCALE GENOMIC DNA]</scope>
    <source>
        <strain evidence="1 2">NBRC 106105</strain>
    </source>
</reference>
<dbReference type="RefSeq" id="WP_015604663.1">
    <property type="nucleotide sequence ID" value="NZ_BJYQ01000050.1"/>
</dbReference>
<dbReference type="OrthoDB" id="2229357at2"/>
<comment type="caution">
    <text evidence="1">The sequence shown here is derived from an EMBL/GenBank/DDBJ whole genome shotgun (WGS) entry which is preliminary data.</text>
</comment>
<proteinExistence type="predicted"/>
<sequence length="62" mass="7100">MIITDTQAKAIRRKIADKQLKQYEFAKEIGVASRTVPKIVAGNYKAPKRIYAAVMEWLAKDY</sequence>
<dbReference type="AlphaFoldDB" id="A0A512AAU3"/>
<evidence type="ECO:0008006" key="3">
    <source>
        <dbReference type="Google" id="ProtNLM"/>
    </source>
</evidence>
<dbReference type="InterPro" id="IPR010982">
    <property type="entry name" value="Lambda_DNA-bd_dom_sf"/>
</dbReference>
<name>A0A512AAU3_STRCR</name>
<dbReference type="SUPFAM" id="SSF47413">
    <property type="entry name" value="lambda repressor-like DNA-binding domains"/>
    <property type="match status" value="1"/>
</dbReference>
<dbReference type="Proteomes" id="UP000321868">
    <property type="component" value="Unassembled WGS sequence"/>
</dbReference>
<protein>
    <recommendedName>
        <fullName evidence="3">DNA-binding protein</fullName>
    </recommendedName>
</protein>
<dbReference type="Gene3D" id="1.10.260.40">
    <property type="entry name" value="lambda repressor-like DNA-binding domains"/>
    <property type="match status" value="1"/>
</dbReference>
<accession>A0A512AAU3</accession>
<dbReference type="GO" id="GO:0003677">
    <property type="term" value="F:DNA binding"/>
    <property type="evidence" value="ECO:0007669"/>
    <property type="project" value="InterPro"/>
</dbReference>